<dbReference type="PATRIC" id="fig|1263870.3.peg.1883"/>
<dbReference type="InterPro" id="IPR011053">
    <property type="entry name" value="Single_hybrid_motif"/>
</dbReference>
<dbReference type="Pfam" id="PF25973">
    <property type="entry name" value="BSH_CzcB"/>
    <property type="match status" value="1"/>
</dbReference>
<reference evidence="6 7" key="1">
    <citation type="journal article" date="2013" name="Mar. Genomics">
        <title>Expression of sulfatases in Rhodopirellula baltica and the diversity of sulfatases in the genus Rhodopirellula.</title>
        <authorList>
            <person name="Wegner C.E."/>
            <person name="Richter-Heitmann T."/>
            <person name="Klindworth A."/>
            <person name="Klockow C."/>
            <person name="Richter M."/>
            <person name="Achstetter T."/>
            <person name="Glockner F.O."/>
            <person name="Harder J."/>
        </authorList>
    </citation>
    <scope>NUCLEOTIDE SEQUENCE [LARGE SCALE GENOMIC DNA]</scope>
    <source>
        <strain evidence="6 7">SM41</strain>
    </source>
</reference>
<dbReference type="Gene3D" id="2.40.50.100">
    <property type="match status" value="1"/>
</dbReference>
<evidence type="ECO:0000259" key="4">
    <source>
        <dbReference type="Pfam" id="PF25973"/>
    </source>
</evidence>
<dbReference type="InterPro" id="IPR058649">
    <property type="entry name" value="CzcB_C"/>
</dbReference>
<gene>
    <name evidence="6" type="ORF">RSSM_01760</name>
</gene>
<dbReference type="GO" id="GO:0030313">
    <property type="term" value="C:cell envelope"/>
    <property type="evidence" value="ECO:0007669"/>
    <property type="project" value="TreeGrafter"/>
</dbReference>
<evidence type="ECO:0000256" key="1">
    <source>
        <dbReference type="ARBA" id="ARBA00009477"/>
    </source>
</evidence>
<dbReference type="InterPro" id="IPR051909">
    <property type="entry name" value="MFP_Cation_Efflux"/>
</dbReference>
<evidence type="ECO:0000259" key="3">
    <source>
        <dbReference type="Pfam" id="PF25954"/>
    </source>
</evidence>
<dbReference type="Pfam" id="PF25954">
    <property type="entry name" value="Beta-barrel_RND_2"/>
    <property type="match status" value="1"/>
</dbReference>
<feature type="domain" description="CzcB-like C-terminal circularly permuted SH3-like" evidence="5">
    <location>
        <begin position="418"/>
        <end position="478"/>
    </location>
</feature>
<organism evidence="6 7">
    <name type="scientific">Rhodopirellula sallentina SM41</name>
    <dbReference type="NCBI Taxonomy" id="1263870"/>
    <lineage>
        <taxon>Bacteria</taxon>
        <taxon>Pseudomonadati</taxon>
        <taxon>Planctomycetota</taxon>
        <taxon>Planctomycetia</taxon>
        <taxon>Pirellulales</taxon>
        <taxon>Pirellulaceae</taxon>
        <taxon>Rhodopirellula</taxon>
    </lineage>
</organism>
<feature type="domain" description="CusB-like beta-barrel" evidence="3">
    <location>
        <begin position="334"/>
        <end position="410"/>
    </location>
</feature>
<evidence type="ECO:0000259" key="5">
    <source>
        <dbReference type="Pfam" id="PF25975"/>
    </source>
</evidence>
<dbReference type="Gene3D" id="2.40.420.20">
    <property type="match status" value="1"/>
</dbReference>
<accession>M5U5T1</accession>
<dbReference type="NCBIfam" id="TIGR01730">
    <property type="entry name" value="RND_mfp"/>
    <property type="match status" value="1"/>
</dbReference>
<dbReference type="GO" id="GO:0060003">
    <property type="term" value="P:copper ion export"/>
    <property type="evidence" value="ECO:0007669"/>
    <property type="project" value="TreeGrafter"/>
</dbReference>
<dbReference type="PANTHER" id="PTHR30097">
    <property type="entry name" value="CATION EFFLUX SYSTEM PROTEIN CUSB"/>
    <property type="match status" value="1"/>
</dbReference>
<dbReference type="RefSeq" id="WP_008676463.1">
    <property type="nucleotide sequence ID" value="NZ_ANOH01000121.1"/>
</dbReference>
<dbReference type="GO" id="GO:0015679">
    <property type="term" value="P:plasma membrane copper ion transport"/>
    <property type="evidence" value="ECO:0007669"/>
    <property type="project" value="TreeGrafter"/>
</dbReference>
<dbReference type="SUPFAM" id="SSF51230">
    <property type="entry name" value="Single hybrid motif"/>
    <property type="match status" value="1"/>
</dbReference>
<evidence type="ECO:0000313" key="6">
    <source>
        <dbReference type="EMBL" id="EMI56817.1"/>
    </source>
</evidence>
<evidence type="ECO:0000256" key="2">
    <source>
        <dbReference type="ARBA" id="ARBA00022448"/>
    </source>
</evidence>
<dbReference type="SUPFAM" id="SSF111369">
    <property type="entry name" value="HlyD-like secretion proteins"/>
    <property type="match status" value="1"/>
</dbReference>
<protein>
    <submittedName>
        <fullName evidence="6">Efflux transporter RND family, MFP subunit</fullName>
    </submittedName>
</protein>
<keyword evidence="7" id="KW-1185">Reference proteome</keyword>
<evidence type="ECO:0000313" key="7">
    <source>
        <dbReference type="Proteomes" id="UP000011885"/>
    </source>
</evidence>
<feature type="domain" description="CzcB-like barrel-sandwich hybrid" evidence="4">
    <location>
        <begin position="92"/>
        <end position="330"/>
    </location>
</feature>
<dbReference type="InterPro" id="IPR058647">
    <property type="entry name" value="BSH_CzcB-like"/>
</dbReference>
<comment type="caution">
    <text evidence="6">The sequence shown here is derived from an EMBL/GenBank/DDBJ whole genome shotgun (WGS) entry which is preliminary data.</text>
</comment>
<comment type="similarity">
    <text evidence="1">Belongs to the membrane fusion protein (MFP) (TC 8.A.1) family.</text>
</comment>
<dbReference type="InterPro" id="IPR058792">
    <property type="entry name" value="Beta-barrel_RND_2"/>
</dbReference>
<name>M5U5T1_9BACT</name>
<proteinExistence type="inferred from homology"/>
<dbReference type="FunFam" id="2.40.30.170:FF:000010">
    <property type="entry name" value="Efflux RND transporter periplasmic adaptor subunit"/>
    <property type="match status" value="1"/>
</dbReference>
<dbReference type="OrthoDB" id="9806939at2"/>
<dbReference type="PANTHER" id="PTHR30097:SF4">
    <property type="entry name" value="SLR6042 PROTEIN"/>
    <property type="match status" value="1"/>
</dbReference>
<dbReference type="AlphaFoldDB" id="M5U5T1"/>
<dbReference type="InterPro" id="IPR006143">
    <property type="entry name" value="RND_pump_MFP"/>
</dbReference>
<dbReference type="Proteomes" id="UP000011885">
    <property type="component" value="Unassembled WGS sequence"/>
</dbReference>
<keyword evidence="2" id="KW-0813">Transport</keyword>
<dbReference type="EMBL" id="ANOH01000121">
    <property type="protein sequence ID" value="EMI56817.1"/>
    <property type="molecule type" value="Genomic_DNA"/>
</dbReference>
<dbReference type="Gene3D" id="2.40.30.170">
    <property type="match status" value="1"/>
</dbReference>
<dbReference type="GO" id="GO:0022857">
    <property type="term" value="F:transmembrane transporter activity"/>
    <property type="evidence" value="ECO:0007669"/>
    <property type="project" value="InterPro"/>
</dbReference>
<dbReference type="GO" id="GO:0016020">
    <property type="term" value="C:membrane"/>
    <property type="evidence" value="ECO:0007669"/>
    <property type="project" value="InterPro"/>
</dbReference>
<dbReference type="Pfam" id="PF25975">
    <property type="entry name" value="CzcB_C"/>
    <property type="match status" value="1"/>
</dbReference>
<sequence>MTWKKSFAALVAIILVGGSGWTVYQILDDESAVSPDDSGTAFESTDSNPANRIRFSETQKAHADLATEPVRRTDMQLHRVLPGRFAYDDTKHVAIRMPTDGVLRSVLVKVGDSVDKGDPIAELSSPPIGDARNRILAALSEQKIASKAANWENEIHDGVRVLVDMIRDGQPVEKIEQMVSDQTTGMFGGRLLTAYSKSMLAEKIARSVGSIGDSGAISGRIVRERESDRQQAAAELQATIEQALFETEQAMLNAQADLAGAERKVLIARQTLATLIGSTPTSASGLDLSPNDTDVSRLTVRSPISGTVERRTFSATERVSADEELFVIADTAHLWVEADIRNRDWGSIHVREGDTVSVTVPSVNGEPQTATVHYVGRQVDPQTGAIPLVAQVDNSNGRFRPGQFARVSVPTQMRRDIVTVPRSAVVDLEGIESVFVSDGDGYFPVPVELGEASEQRVEIRQGLSPGQVVVVSGAFLLKSQLLLEGEE</sequence>